<accession>A0A841DNV5</accession>
<evidence type="ECO:0000256" key="1">
    <source>
        <dbReference type="SAM" id="MobiDB-lite"/>
    </source>
</evidence>
<evidence type="ECO:0000313" key="3">
    <source>
        <dbReference type="Proteomes" id="UP000558997"/>
    </source>
</evidence>
<sequence length="661" mass="72811">MSEPAGDVGTQVDDVGTQVNESSGPIHAGTGDQLNDITYFLNLPREARTREITSIQLRRLWGCFVQPPNFDRAAAQLAQPEGLVILDGPTGTGRRTAGLMLLSVGITPDLAVRFIPPELELHAARAERRIFEGKDVRDGDRLLLDLSEVAADTFAEQQSTLHDLQSALVRRRAKLVVILPHSLRDRLGTDFRPHVVDIGRPDMSKVLERQLAAHGICLRNTSSHRGTFASTTMAALVRVVYEVVDASRTQPDAEADVLLSAVLSSGQRRAQLAAKAVRSADEARPRALLIAAALLHGQSVVSVFLAQHRLLEQLRPPNDDGEHPLELSGVAGSLDDLGLELVVTADQRLEFAERDIAADVLQRFWDDMPWLRAPLVEWLVEQPSTASAMDFEVVTVAKRFGAQCRRSRQAALALQLVEQWSTGGRNQRVAAYALLEDLLDDDQTASPARQLLYGWARDSHLSADRAAIVVAACVNIVFDRYPDQAVVRLSWLAEHSDNLVRYEAREGLSRLAEDPARQAKVIDLILDARRFKPSSFAAVATPAGVLSLADGGAVERVLDGWQRALTEVEPVRRAALLRPWLQAHADLVANGRTDDAARLLQLLASVCGQQRELFDLLHNTTLDWVGYRRDDPARRWTADAVVKLVRHRRRVAGTVRLEAGV</sequence>
<dbReference type="EMBL" id="JACHNF010000001">
    <property type="protein sequence ID" value="MBB5977148.1"/>
    <property type="molecule type" value="Genomic_DNA"/>
</dbReference>
<dbReference type="Proteomes" id="UP000558997">
    <property type="component" value="Unassembled WGS sequence"/>
</dbReference>
<organism evidence="2 3">
    <name type="scientific">Kribbella solani</name>
    <dbReference type="NCBI Taxonomy" id="236067"/>
    <lineage>
        <taxon>Bacteria</taxon>
        <taxon>Bacillati</taxon>
        <taxon>Actinomycetota</taxon>
        <taxon>Actinomycetes</taxon>
        <taxon>Propionibacteriales</taxon>
        <taxon>Kribbellaceae</taxon>
        <taxon>Kribbella</taxon>
    </lineage>
</organism>
<dbReference type="RefSeq" id="WP_184830940.1">
    <property type="nucleotide sequence ID" value="NZ_BAAAVN010000005.1"/>
</dbReference>
<comment type="caution">
    <text evidence="2">The sequence shown here is derived from an EMBL/GenBank/DDBJ whole genome shotgun (WGS) entry which is preliminary data.</text>
</comment>
<gene>
    <name evidence="2" type="ORF">HDA44_000489</name>
</gene>
<keyword evidence="3" id="KW-1185">Reference proteome</keyword>
<feature type="region of interest" description="Disordered" evidence="1">
    <location>
        <begin position="1"/>
        <end position="30"/>
    </location>
</feature>
<reference evidence="2 3" key="1">
    <citation type="submission" date="2020-08" db="EMBL/GenBank/DDBJ databases">
        <title>Sequencing the genomes of 1000 actinobacteria strains.</title>
        <authorList>
            <person name="Klenk H.-P."/>
        </authorList>
    </citation>
    <scope>NUCLEOTIDE SEQUENCE [LARGE SCALE GENOMIC DNA]</scope>
    <source>
        <strain evidence="2 3">DSM 17294</strain>
    </source>
</reference>
<evidence type="ECO:0000313" key="2">
    <source>
        <dbReference type="EMBL" id="MBB5977148.1"/>
    </source>
</evidence>
<name>A0A841DNV5_9ACTN</name>
<dbReference type="AlphaFoldDB" id="A0A841DNV5"/>
<protein>
    <submittedName>
        <fullName evidence="2">Uncharacterized protein</fullName>
    </submittedName>
</protein>
<proteinExistence type="predicted"/>